<accession>A0A0B3S0N0</accession>
<proteinExistence type="predicted"/>
<keyword evidence="2" id="KW-1185">Reference proteome</keyword>
<organism evidence="1 2">
    <name type="scientific">Mameliella alba</name>
    <dbReference type="NCBI Taxonomy" id="561184"/>
    <lineage>
        <taxon>Bacteria</taxon>
        <taxon>Pseudomonadati</taxon>
        <taxon>Pseudomonadota</taxon>
        <taxon>Alphaproteobacteria</taxon>
        <taxon>Rhodobacterales</taxon>
        <taxon>Roseobacteraceae</taxon>
        <taxon>Mameliella</taxon>
    </lineage>
</organism>
<evidence type="ECO:0000313" key="1">
    <source>
        <dbReference type="EMBL" id="KHQ50141.1"/>
    </source>
</evidence>
<evidence type="ECO:0000313" key="2">
    <source>
        <dbReference type="Proteomes" id="UP000030960"/>
    </source>
</evidence>
<dbReference type="Proteomes" id="UP000030960">
    <property type="component" value="Unassembled WGS sequence"/>
</dbReference>
<comment type="caution">
    <text evidence="1">The sequence shown here is derived from an EMBL/GenBank/DDBJ whole genome shotgun (WGS) entry which is preliminary data.</text>
</comment>
<dbReference type="AlphaFoldDB" id="A0A0B3S0N0"/>
<protein>
    <submittedName>
        <fullName evidence="1">Uncharacterized protein</fullName>
    </submittedName>
</protein>
<gene>
    <name evidence="1" type="ORF">OA50_05260</name>
</gene>
<name>A0A0B3S0N0_9RHOB</name>
<sequence length="53" mass="6188">MESPDRSTEERIRKFEVALADYALRYGLTDLAQEAFKEGSRYSAAQRRINFDD</sequence>
<dbReference type="EMBL" id="JSUQ01000030">
    <property type="protein sequence ID" value="KHQ50141.1"/>
    <property type="molecule type" value="Genomic_DNA"/>
</dbReference>
<dbReference type="RefSeq" id="WP_190285493.1">
    <property type="nucleotide sequence ID" value="NZ_JSUQ01000030.1"/>
</dbReference>
<reference evidence="1 2" key="1">
    <citation type="submission" date="2014-10" db="EMBL/GenBank/DDBJ databases">
        <title>Genome sequence of Ponticoccus sp. strain UMTAT08 isolated from clonal culture of toxic dinoflagellate Alexandrium tamiyavanichii.</title>
        <authorList>
            <person name="Gan H.Y."/>
            <person name="Muhd D.-D."/>
            <person name="Mohd Noor M.E."/>
            <person name="Yeong Y.S."/>
            <person name="Usup G."/>
        </authorList>
    </citation>
    <scope>NUCLEOTIDE SEQUENCE [LARGE SCALE GENOMIC DNA]</scope>
    <source>
        <strain evidence="1 2">UMTAT08</strain>
    </source>
</reference>